<protein>
    <submittedName>
        <fullName evidence="1">Uncharacterized protein</fullName>
    </submittedName>
</protein>
<organism evidence="1 2">
    <name type="scientific">Cupriavidus basilensis</name>
    <dbReference type="NCBI Taxonomy" id="68895"/>
    <lineage>
        <taxon>Bacteria</taxon>
        <taxon>Pseudomonadati</taxon>
        <taxon>Pseudomonadota</taxon>
        <taxon>Betaproteobacteria</taxon>
        <taxon>Burkholderiales</taxon>
        <taxon>Burkholderiaceae</taxon>
        <taxon>Cupriavidus</taxon>
    </lineage>
</organism>
<sequence>MTHSRIPVQLKREIEADLQAKGTFLPGLYLLSVADSSPVIYEFLSLASREEACEYLDSWYRQFGIPQCQLLGEGAREVLRYLVTVNTGGEIMGEDLLATERFQRDGSGSFMPVHSLIGTANISGSQPL</sequence>
<dbReference type="Proteomes" id="UP001216674">
    <property type="component" value="Unassembled WGS sequence"/>
</dbReference>
<dbReference type="EMBL" id="JARJLM010000690">
    <property type="protein sequence ID" value="MDF3839611.1"/>
    <property type="molecule type" value="Genomic_DNA"/>
</dbReference>
<evidence type="ECO:0000313" key="2">
    <source>
        <dbReference type="Proteomes" id="UP001216674"/>
    </source>
</evidence>
<accession>A0ABT6B418</accession>
<reference evidence="1 2" key="1">
    <citation type="submission" date="2023-03" db="EMBL/GenBank/DDBJ databases">
        <title>Draft assemblies of triclosan tolerant bacteria isolated from returned activated sludge.</title>
        <authorList>
            <person name="Van Hamelsveld S."/>
        </authorList>
    </citation>
    <scope>NUCLEOTIDE SEQUENCE [LARGE SCALE GENOMIC DNA]</scope>
    <source>
        <strain evidence="1 2">GW210010_S58</strain>
    </source>
</reference>
<proteinExistence type="predicted"/>
<gene>
    <name evidence="1" type="ORF">P3W85_42735</name>
</gene>
<dbReference type="RefSeq" id="WP_276269265.1">
    <property type="nucleotide sequence ID" value="NZ_JARJLM010000690.1"/>
</dbReference>
<name>A0ABT6B418_9BURK</name>
<evidence type="ECO:0000313" key="1">
    <source>
        <dbReference type="EMBL" id="MDF3839611.1"/>
    </source>
</evidence>
<comment type="caution">
    <text evidence="1">The sequence shown here is derived from an EMBL/GenBank/DDBJ whole genome shotgun (WGS) entry which is preliminary data.</text>
</comment>
<keyword evidence="2" id="KW-1185">Reference proteome</keyword>